<dbReference type="GO" id="GO:0009986">
    <property type="term" value="C:cell surface"/>
    <property type="evidence" value="ECO:0007669"/>
    <property type="project" value="TreeGrafter"/>
</dbReference>
<dbReference type="GO" id="GO:0005125">
    <property type="term" value="F:cytokine activity"/>
    <property type="evidence" value="ECO:0007669"/>
    <property type="project" value="InterPro"/>
</dbReference>
<dbReference type="SUPFAM" id="SSF47266">
    <property type="entry name" value="4-helical cytokines"/>
    <property type="match status" value="1"/>
</dbReference>
<dbReference type="GO" id="GO:0030971">
    <property type="term" value="F:receptor tyrosine kinase binding"/>
    <property type="evidence" value="ECO:0007669"/>
    <property type="project" value="TreeGrafter"/>
</dbReference>
<proteinExistence type="predicted"/>
<dbReference type="GO" id="GO:0016301">
    <property type="term" value="F:kinase activity"/>
    <property type="evidence" value="ECO:0007669"/>
    <property type="project" value="UniProtKB-KW"/>
</dbReference>
<feature type="transmembrane region" description="Helical" evidence="2">
    <location>
        <begin position="298"/>
        <end position="316"/>
    </location>
</feature>
<gene>
    <name evidence="3" type="ORF">PODLI_1B007942</name>
</gene>
<evidence type="ECO:0000256" key="1">
    <source>
        <dbReference type="SAM" id="MobiDB-lite"/>
    </source>
</evidence>
<evidence type="ECO:0000313" key="3">
    <source>
        <dbReference type="EMBL" id="CAI5790698.1"/>
    </source>
</evidence>
<dbReference type="GO" id="GO:0016020">
    <property type="term" value="C:membrane"/>
    <property type="evidence" value="ECO:0007669"/>
    <property type="project" value="InterPro"/>
</dbReference>
<dbReference type="InterPro" id="IPR009079">
    <property type="entry name" value="4_helix_cytokine-like_core"/>
</dbReference>
<dbReference type="AlphaFoldDB" id="A0AA35L7H8"/>
<dbReference type="PANTHER" id="PTHR11032:SF1">
    <property type="entry name" value="FMS-RELATED TYROSINE KINASE 3 LIGAND"/>
    <property type="match status" value="1"/>
</dbReference>
<dbReference type="InterPro" id="IPR004213">
    <property type="entry name" value="Flt3_lig"/>
</dbReference>
<accession>A0AA35L7H8</accession>
<reference evidence="3" key="1">
    <citation type="submission" date="2022-12" db="EMBL/GenBank/DDBJ databases">
        <authorList>
            <person name="Alioto T."/>
            <person name="Alioto T."/>
            <person name="Gomez Garrido J."/>
        </authorList>
    </citation>
    <scope>NUCLEOTIDE SEQUENCE</scope>
</reference>
<dbReference type="EMBL" id="OX395138">
    <property type="protein sequence ID" value="CAI5790698.1"/>
    <property type="molecule type" value="Genomic_DNA"/>
</dbReference>
<name>A0AA35L7H8_9SAUR</name>
<keyword evidence="2" id="KW-1133">Transmembrane helix</keyword>
<keyword evidence="2" id="KW-0472">Membrane</keyword>
<dbReference type="Proteomes" id="UP001178461">
    <property type="component" value="Chromosome 13"/>
</dbReference>
<keyword evidence="3" id="KW-0808">Transferase</keyword>
<organism evidence="3 4">
    <name type="scientific">Podarcis lilfordi</name>
    <name type="common">Lilford's wall lizard</name>
    <dbReference type="NCBI Taxonomy" id="74358"/>
    <lineage>
        <taxon>Eukaryota</taxon>
        <taxon>Metazoa</taxon>
        <taxon>Chordata</taxon>
        <taxon>Craniata</taxon>
        <taxon>Vertebrata</taxon>
        <taxon>Euteleostomi</taxon>
        <taxon>Lepidosauria</taxon>
        <taxon>Squamata</taxon>
        <taxon>Bifurcata</taxon>
        <taxon>Unidentata</taxon>
        <taxon>Episquamata</taxon>
        <taxon>Laterata</taxon>
        <taxon>Lacertibaenia</taxon>
        <taxon>Lacertidae</taxon>
        <taxon>Podarcis</taxon>
    </lineage>
</organism>
<dbReference type="PANTHER" id="PTHR11032">
    <property type="entry name" value="SL CYTOKINE"/>
    <property type="match status" value="1"/>
</dbReference>
<keyword evidence="2" id="KW-0812">Transmembrane</keyword>
<sequence>MLSANPRPFRDRTSRSPSGRLLGHVERRNRARSATWARGCGAPGAGEWGRPDVRGNISPPTANIWLLSRGLREHVRSPNDAGEKPRFLRPPSKHRSFIAPPLSRGSFVVFVLLLLFLTQCESSKNCVFQHVPFESTNNTQLFLSKIKELKQYLLLNYPVDRPSNLKPDGFCQELWEVHLINKKLKHLASVSGRMLEQMFFNITVHIASFIEGCNIEDSCVRFVGTNITQFLNPVPYHIGNLADKMEKLIELKESADYTNCTIIQCQPDSFTTPVTKNVTETHDGVHSSQQTPLQRSHWGPFLLLLLIPISCFLLIMTRPLRNLFQRLPRFQETPV</sequence>
<evidence type="ECO:0000313" key="4">
    <source>
        <dbReference type="Proteomes" id="UP001178461"/>
    </source>
</evidence>
<evidence type="ECO:0000256" key="2">
    <source>
        <dbReference type="SAM" id="Phobius"/>
    </source>
</evidence>
<dbReference type="Pfam" id="PF02947">
    <property type="entry name" value="Flt3_lig"/>
    <property type="match status" value="1"/>
</dbReference>
<dbReference type="Gene3D" id="1.20.1250.10">
    <property type="match status" value="1"/>
</dbReference>
<feature type="region of interest" description="Disordered" evidence="1">
    <location>
        <begin position="1"/>
        <end position="20"/>
    </location>
</feature>
<protein>
    <submittedName>
        <fullName evidence="3">Fms-related tyrosine kinase 3 ligand</fullName>
    </submittedName>
</protein>
<keyword evidence="4" id="KW-1185">Reference proteome</keyword>
<dbReference type="GO" id="GO:0005615">
    <property type="term" value="C:extracellular space"/>
    <property type="evidence" value="ECO:0007669"/>
    <property type="project" value="TreeGrafter"/>
</dbReference>
<keyword evidence="3" id="KW-0418">Kinase</keyword>
<dbReference type="GO" id="GO:0008284">
    <property type="term" value="P:positive regulation of cell population proliferation"/>
    <property type="evidence" value="ECO:0007669"/>
    <property type="project" value="TreeGrafter"/>
</dbReference>